<evidence type="ECO:0000313" key="2">
    <source>
        <dbReference type="EMBL" id="PQQ26208.1"/>
    </source>
</evidence>
<feature type="transmembrane region" description="Helical" evidence="1">
    <location>
        <begin position="23"/>
        <end position="44"/>
    </location>
</feature>
<proteinExistence type="predicted"/>
<dbReference type="AlphaFoldDB" id="A0A2S8Q2L1"/>
<keyword evidence="1" id="KW-1133">Transmembrane helix</keyword>
<keyword evidence="1" id="KW-0812">Transmembrane</keyword>
<gene>
    <name evidence="2" type="ORF">C6H66_10535</name>
</gene>
<organism evidence="2 3">
    <name type="scientific">Photorhabdus hindustanensis</name>
    <dbReference type="NCBI Taxonomy" id="2918802"/>
    <lineage>
        <taxon>Bacteria</taxon>
        <taxon>Pseudomonadati</taxon>
        <taxon>Pseudomonadota</taxon>
        <taxon>Gammaproteobacteria</taxon>
        <taxon>Enterobacterales</taxon>
        <taxon>Morganellaceae</taxon>
        <taxon>Photorhabdus</taxon>
    </lineage>
</organism>
<dbReference type="Proteomes" id="UP000239550">
    <property type="component" value="Unassembled WGS sequence"/>
</dbReference>
<name>A0A2S8Q2L1_9GAMM</name>
<accession>A0A2S8Q2L1</accession>
<keyword evidence="1" id="KW-0472">Membrane</keyword>
<evidence type="ECO:0000313" key="3">
    <source>
        <dbReference type="Proteomes" id="UP000239550"/>
    </source>
</evidence>
<evidence type="ECO:0000256" key="1">
    <source>
        <dbReference type="SAM" id="Phobius"/>
    </source>
</evidence>
<keyword evidence="3" id="KW-1185">Reference proteome</keyword>
<feature type="transmembrane region" description="Helical" evidence="1">
    <location>
        <begin position="65"/>
        <end position="88"/>
    </location>
</feature>
<reference evidence="2 3" key="1">
    <citation type="submission" date="2018-02" db="EMBL/GenBank/DDBJ databases">
        <title>Five New Genomes of Indian Photorhabdus Isolates TSA.</title>
        <authorList>
            <person name="Dubay B."/>
            <person name="Somvanshi V.S."/>
        </authorList>
    </citation>
    <scope>NUCLEOTIDE SEQUENCE [LARGE SCALE GENOMIC DNA]</scope>
    <source>
        <strain evidence="2 3">H1</strain>
    </source>
</reference>
<comment type="caution">
    <text evidence="2">The sequence shown here is derived from an EMBL/GenBank/DDBJ whole genome shotgun (WGS) entry which is preliminary data.</text>
</comment>
<protein>
    <submittedName>
        <fullName evidence="2">Uncharacterized protein</fullName>
    </submittedName>
</protein>
<dbReference type="EMBL" id="PUWT01000024">
    <property type="protein sequence ID" value="PQQ26208.1"/>
    <property type="molecule type" value="Genomic_DNA"/>
</dbReference>
<sequence>MFIFQYGFKSRRKKQAHHVVNSIHFLSLLAFSLFGDHPLLFSVMSKLRVKKISALLIPTFKRYNMILKSLFIVIFNISIDDIILRLFYI</sequence>